<feature type="transmembrane region" description="Helical" evidence="6">
    <location>
        <begin position="298"/>
        <end position="322"/>
    </location>
</feature>
<evidence type="ECO:0000256" key="1">
    <source>
        <dbReference type="ARBA" id="ARBA00004141"/>
    </source>
</evidence>
<sequence>MSEPSSHHQLDFEDDDYDDSFENTDLIDQALLQPNIKAQTPHAAAAAHQSSSSSAAAAPSSQQSLPRLSTSSLNPAHLLNQYNASHSSAPWTLAFYQPYFNVTTRQVLQRILRAFMGPLKWDFFSVLKCESDTSDLELDVETPNESEASPSASQKSHADLWGPFWITFATALVLIIASNTIDLMNYANLDDAKETWTNDFTTVTLGIGVLYSYGFVMALLLWMFTKFLEVRLSLLDTMCLYGYSNAVAIPFYALCIAFSSIDLVRWFCVGVAFVWSALFLCVNTAMKLNTELRGTFRVYIAPIVGVMFAAHMCMGFFVKLYFLW</sequence>
<protein>
    <recommendedName>
        <fullName evidence="6">Protein YIPF</fullName>
    </recommendedName>
</protein>
<feature type="domain" description="Yip1" evidence="8">
    <location>
        <begin position="155"/>
        <end position="309"/>
    </location>
</feature>
<accession>A0A7S1KP84</accession>
<keyword evidence="3 6" id="KW-0812">Transmembrane</keyword>
<dbReference type="PANTHER" id="PTHR12822:SF2">
    <property type="entry name" value="PROTEIN YIPF"/>
    <property type="match status" value="1"/>
</dbReference>
<name>A0A7S1KP84_9EUKA</name>
<organism evidence="9">
    <name type="scientific">Percolomonas cosmopolitus</name>
    <dbReference type="NCBI Taxonomy" id="63605"/>
    <lineage>
        <taxon>Eukaryota</taxon>
        <taxon>Discoba</taxon>
        <taxon>Heterolobosea</taxon>
        <taxon>Tetramitia</taxon>
        <taxon>Eutetramitia</taxon>
        <taxon>Percolomonadidae</taxon>
        <taxon>Percolomonas</taxon>
    </lineage>
</organism>
<reference evidence="9" key="1">
    <citation type="submission" date="2021-01" db="EMBL/GenBank/DDBJ databases">
        <authorList>
            <person name="Corre E."/>
            <person name="Pelletier E."/>
            <person name="Niang G."/>
            <person name="Scheremetjew M."/>
            <person name="Finn R."/>
            <person name="Kale V."/>
            <person name="Holt S."/>
            <person name="Cochrane G."/>
            <person name="Meng A."/>
            <person name="Brown T."/>
            <person name="Cohen L."/>
        </authorList>
    </citation>
    <scope>NUCLEOTIDE SEQUENCE</scope>
    <source>
        <strain evidence="9">WS</strain>
    </source>
</reference>
<keyword evidence="4 6" id="KW-1133">Transmembrane helix</keyword>
<evidence type="ECO:0000313" key="9">
    <source>
        <dbReference type="EMBL" id="CAD9080680.1"/>
    </source>
</evidence>
<comment type="similarity">
    <text evidence="2 6">Belongs to the YIP1 family.</text>
</comment>
<feature type="region of interest" description="Disordered" evidence="7">
    <location>
        <begin position="38"/>
        <end position="69"/>
    </location>
</feature>
<evidence type="ECO:0000256" key="2">
    <source>
        <dbReference type="ARBA" id="ARBA00010596"/>
    </source>
</evidence>
<evidence type="ECO:0000256" key="3">
    <source>
        <dbReference type="ARBA" id="ARBA00022692"/>
    </source>
</evidence>
<feature type="compositionally biased region" description="Low complexity" evidence="7">
    <location>
        <begin position="38"/>
        <end position="64"/>
    </location>
</feature>
<dbReference type="GO" id="GO:0016192">
    <property type="term" value="P:vesicle-mediated transport"/>
    <property type="evidence" value="ECO:0007669"/>
    <property type="project" value="InterPro"/>
</dbReference>
<evidence type="ECO:0000256" key="6">
    <source>
        <dbReference type="RuleBase" id="RU361264"/>
    </source>
</evidence>
<evidence type="ECO:0000256" key="7">
    <source>
        <dbReference type="SAM" id="MobiDB-lite"/>
    </source>
</evidence>
<feature type="transmembrane region" description="Helical" evidence="6">
    <location>
        <begin position="160"/>
        <end position="181"/>
    </location>
</feature>
<feature type="region of interest" description="Disordered" evidence="7">
    <location>
        <begin position="1"/>
        <end position="24"/>
    </location>
</feature>
<evidence type="ECO:0000256" key="4">
    <source>
        <dbReference type="ARBA" id="ARBA00022989"/>
    </source>
</evidence>
<gene>
    <name evidence="9" type="ORF">PCOS0759_LOCUS3920</name>
</gene>
<dbReference type="GO" id="GO:0000139">
    <property type="term" value="C:Golgi membrane"/>
    <property type="evidence" value="ECO:0007669"/>
    <property type="project" value="UniProtKB-SubCell"/>
</dbReference>
<feature type="transmembrane region" description="Helical" evidence="6">
    <location>
        <begin position="264"/>
        <end position="286"/>
    </location>
</feature>
<dbReference type="InterPro" id="IPR006977">
    <property type="entry name" value="Yip1_dom"/>
</dbReference>
<dbReference type="InterPro" id="IPR039765">
    <property type="entry name" value="Yip5/YIPF1/YIPF2"/>
</dbReference>
<dbReference type="Pfam" id="PF04893">
    <property type="entry name" value="Yip1"/>
    <property type="match status" value="1"/>
</dbReference>
<feature type="transmembrane region" description="Helical" evidence="6">
    <location>
        <begin position="201"/>
        <end position="222"/>
    </location>
</feature>
<dbReference type="PANTHER" id="PTHR12822">
    <property type="entry name" value="PROTEIN YIPF"/>
    <property type="match status" value="1"/>
</dbReference>
<keyword evidence="5 6" id="KW-0472">Membrane</keyword>
<feature type="compositionally biased region" description="Acidic residues" evidence="7">
    <location>
        <begin position="12"/>
        <end position="22"/>
    </location>
</feature>
<feature type="compositionally biased region" description="Basic and acidic residues" evidence="7">
    <location>
        <begin position="1"/>
        <end position="11"/>
    </location>
</feature>
<dbReference type="GO" id="GO:0031267">
    <property type="term" value="F:small GTPase binding"/>
    <property type="evidence" value="ECO:0007669"/>
    <property type="project" value="InterPro"/>
</dbReference>
<proteinExistence type="inferred from homology"/>
<dbReference type="AlphaFoldDB" id="A0A7S1KP84"/>
<comment type="subcellular location">
    <subcellularLocation>
        <location evidence="6">Golgi apparatus membrane</location>
        <topology evidence="6">Multi-pass membrane protein</topology>
    </subcellularLocation>
    <subcellularLocation>
        <location evidence="1">Membrane</location>
        <topology evidence="1">Multi-pass membrane protein</topology>
    </subcellularLocation>
</comment>
<dbReference type="EMBL" id="HBGD01004702">
    <property type="protein sequence ID" value="CAD9080680.1"/>
    <property type="molecule type" value="Transcribed_RNA"/>
</dbReference>
<evidence type="ECO:0000256" key="5">
    <source>
        <dbReference type="ARBA" id="ARBA00023136"/>
    </source>
</evidence>
<feature type="transmembrane region" description="Helical" evidence="6">
    <location>
        <begin position="234"/>
        <end position="258"/>
    </location>
</feature>
<evidence type="ECO:0000259" key="8">
    <source>
        <dbReference type="Pfam" id="PF04893"/>
    </source>
</evidence>